<dbReference type="Proteomes" id="UP000077755">
    <property type="component" value="Chromosome 3"/>
</dbReference>
<gene>
    <name evidence="1" type="ORF">DCAR_0312037</name>
</gene>
<accession>A0AAF1AUB0</accession>
<reference evidence="1" key="2">
    <citation type="submission" date="2022-03" db="EMBL/GenBank/DDBJ databases">
        <title>Draft title - Genomic analysis of global carrot germplasm unveils the trajectory of domestication and the origin of high carotenoid orange carrot.</title>
        <authorList>
            <person name="Iorizzo M."/>
            <person name="Ellison S."/>
            <person name="Senalik D."/>
            <person name="Macko-Podgorni A."/>
            <person name="Grzebelus D."/>
            <person name="Bostan H."/>
            <person name="Rolling W."/>
            <person name="Curaba J."/>
            <person name="Simon P."/>
        </authorList>
    </citation>
    <scope>NUCLEOTIDE SEQUENCE</scope>
    <source>
        <tissue evidence="1">Leaf</tissue>
    </source>
</reference>
<sequence length="87" mass="9321">MEEDLSITPYMSSDRVNDLANWLGLSVSAAFFASLERFSCVHLNTADTDDEDDDEGANENPLMLTILPSPSVSSSISASIPVTSLPV</sequence>
<dbReference type="PANTHER" id="PTHR34061:SF11">
    <property type="entry name" value="PROTEIN, PUTATIVE-RELATED"/>
    <property type="match status" value="1"/>
</dbReference>
<protein>
    <submittedName>
        <fullName evidence="1">Uncharacterized protein</fullName>
    </submittedName>
</protein>
<evidence type="ECO:0000313" key="2">
    <source>
        <dbReference type="Proteomes" id="UP000077755"/>
    </source>
</evidence>
<dbReference type="PANTHER" id="PTHR34061">
    <property type="entry name" value="PROTEIN, PUTATIVE-RELATED"/>
    <property type="match status" value="1"/>
</dbReference>
<keyword evidence="2" id="KW-1185">Reference proteome</keyword>
<proteinExistence type="predicted"/>
<reference evidence="1" key="1">
    <citation type="journal article" date="2016" name="Nat. Genet.">
        <title>A high-quality carrot genome assembly provides new insights into carotenoid accumulation and asterid genome evolution.</title>
        <authorList>
            <person name="Iorizzo M."/>
            <person name="Ellison S."/>
            <person name="Senalik D."/>
            <person name="Zeng P."/>
            <person name="Satapoomin P."/>
            <person name="Huang J."/>
            <person name="Bowman M."/>
            <person name="Iovene M."/>
            <person name="Sanseverino W."/>
            <person name="Cavagnaro P."/>
            <person name="Yildiz M."/>
            <person name="Macko-Podgorni A."/>
            <person name="Moranska E."/>
            <person name="Grzebelus E."/>
            <person name="Grzebelus D."/>
            <person name="Ashrafi H."/>
            <person name="Zheng Z."/>
            <person name="Cheng S."/>
            <person name="Spooner D."/>
            <person name="Van Deynze A."/>
            <person name="Simon P."/>
        </authorList>
    </citation>
    <scope>NUCLEOTIDE SEQUENCE</scope>
    <source>
        <tissue evidence="1">Leaf</tissue>
    </source>
</reference>
<organism evidence="1 2">
    <name type="scientific">Daucus carota subsp. sativus</name>
    <name type="common">Carrot</name>
    <dbReference type="NCBI Taxonomy" id="79200"/>
    <lineage>
        <taxon>Eukaryota</taxon>
        <taxon>Viridiplantae</taxon>
        <taxon>Streptophyta</taxon>
        <taxon>Embryophyta</taxon>
        <taxon>Tracheophyta</taxon>
        <taxon>Spermatophyta</taxon>
        <taxon>Magnoliopsida</taxon>
        <taxon>eudicotyledons</taxon>
        <taxon>Gunneridae</taxon>
        <taxon>Pentapetalae</taxon>
        <taxon>asterids</taxon>
        <taxon>campanulids</taxon>
        <taxon>Apiales</taxon>
        <taxon>Apiaceae</taxon>
        <taxon>Apioideae</taxon>
        <taxon>Scandiceae</taxon>
        <taxon>Daucinae</taxon>
        <taxon>Daucus</taxon>
        <taxon>Daucus sect. Daucus</taxon>
    </lineage>
</organism>
<dbReference type="EMBL" id="CP093345">
    <property type="protein sequence ID" value="WOG92761.1"/>
    <property type="molecule type" value="Genomic_DNA"/>
</dbReference>
<name>A0AAF1AUB0_DAUCS</name>
<evidence type="ECO:0000313" key="1">
    <source>
        <dbReference type="EMBL" id="WOG92761.1"/>
    </source>
</evidence>
<dbReference type="AlphaFoldDB" id="A0AAF1AUB0"/>